<dbReference type="Pfam" id="PF03419">
    <property type="entry name" value="Peptidase_U4"/>
    <property type="match status" value="1"/>
</dbReference>
<protein>
    <submittedName>
        <fullName evidence="2">Sigma-E processing peptidase SpoIIGA</fullName>
    </submittedName>
</protein>
<comment type="caution">
    <text evidence="2">The sequence shown here is derived from an EMBL/GenBank/DDBJ whole genome shotgun (WGS) entry which is preliminary data.</text>
</comment>
<sequence length="261" mass="29128">MIIIFLRQCLALGFLLALIGTAFKQKCRIRRILSASAVGSAVGCAALFLPGKIFCFLLAFWLTVKITFGGNRKRQLYLSGCLAAAAVFYGGVWTALVGWLPFSSWLPGCLSAAAGIWLLYRLVWRDIKRQKDFLYQVEFSWAGKTIHVCGFADTGNFLYEPIGRMPVSVMDKSVLQKYYKGSLKDLIEKHDENGIRMIPYHSVGRKRGVMTGIIVRNILISGKEGKIQIEKGVIGISEEPLSEKGAYELLLHPDLIQYGRL</sequence>
<dbReference type="GO" id="GO:0006508">
    <property type="term" value="P:proteolysis"/>
    <property type="evidence" value="ECO:0007669"/>
    <property type="project" value="InterPro"/>
</dbReference>
<dbReference type="InterPro" id="IPR005081">
    <property type="entry name" value="SpoIIGA"/>
</dbReference>
<keyword evidence="1" id="KW-0812">Transmembrane</keyword>
<feature type="transmembrane region" description="Helical" evidence="1">
    <location>
        <begin position="76"/>
        <end position="99"/>
    </location>
</feature>
<dbReference type="AlphaFoldDB" id="A0A9D1WSW8"/>
<reference evidence="2" key="1">
    <citation type="journal article" date="2021" name="PeerJ">
        <title>Extensive microbial diversity within the chicken gut microbiome revealed by metagenomics and culture.</title>
        <authorList>
            <person name="Gilroy R."/>
            <person name="Ravi A."/>
            <person name="Getino M."/>
            <person name="Pursley I."/>
            <person name="Horton D.L."/>
            <person name="Alikhan N.F."/>
            <person name="Baker D."/>
            <person name="Gharbi K."/>
            <person name="Hall N."/>
            <person name="Watson M."/>
            <person name="Adriaenssens E.M."/>
            <person name="Foster-Nyarko E."/>
            <person name="Jarju S."/>
            <person name="Secka A."/>
            <person name="Antonio M."/>
            <person name="Oren A."/>
            <person name="Chaudhuri R.R."/>
            <person name="La Ragione R."/>
            <person name="Hildebrand F."/>
            <person name="Pallen M.J."/>
        </authorList>
    </citation>
    <scope>NUCLEOTIDE SEQUENCE</scope>
    <source>
        <strain evidence="2">CHK191-13928</strain>
    </source>
</reference>
<gene>
    <name evidence="2" type="ORF">H9735_00510</name>
</gene>
<reference evidence="2" key="2">
    <citation type="submission" date="2021-04" db="EMBL/GenBank/DDBJ databases">
        <authorList>
            <person name="Gilroy R."/>
        </authorList>
    </citation>
    <scope>NUCLEOTIDE SEQUENCE</scope>
    <source>
        <strain evidence="2">CHK191-13928</strain>
    </source>
</reference>
<evidence type="ECO:0000313" key="2">
    <source>
        <dbReference type="EMBL" id="HIX66587.1"/>
    </source>
</evidence>
<dbReference type="Proteomes" id="UP000886721">
    <property type="component" value="Unassembled WGS sequence"/>
</dbReference>
<evidence type="ECO:0000313" key="3">
    <source>
        <dbReference type="Proteomes" id="UP000886721"/>
    </source>
</evidence>
<proteinExistence type="predicted"/>
<accession>A0A9D1WSW8</accession>
<feature type="transmembrane region" description="Helical" evidence="1">
    <location>
        <begin position="105"/>
        <end position="124"/>
    </location>
</feature>
<dbReference type="GO" id="GO:0030436">
    <property type="term" value="P:asexual sporulation"/>
    <property type="evidence" value="ECO:0007669"/>
    <property type="project" value="InterPro"/>
</dbReference>
<keyword evidence="1" id="KW-0472">Membrane</keyword>
<dbReference type="EMBL" id="DXEM01000001">
    <property type="protein sequence ID" value="HIX66587.1"/>
    <property type="molecule type" value="Genomic_DNA"/>
</dbReference>
<organism evidence="2 3">
    <name type="scientific">Candidatus Anaerostipes excrementavium</name>
    <dbReference type="NCBI Taxonomy" id="2838463"/>
    <lineage>
        <taxon>Bacteria</taxon>
        <taxon>Bacillati</taxon>
        <taxon>Bacillota</taxon>
        <taxon>Clostridia</taxon>
        <taxon>Lachnospirales</taxon>
        <taxon>Lachnospiraceae</taxon>
        <taxon>Anaerostipes</taxon>
    </lineage>
</organism>
<evidence type="ECO:0000256" key="1">
    <source>
        <dbReference type="SAM" id="Phobius"/>
    </source>
</evidence>
<feature type="transmembrane region" description="Helical" evidence="1">
    <location>
        <begin position="40"/>
        <end position="64"/>
    </location>
</feature>
<dbReference type="GO" id="GO:0004190">
    <property type="term" value="F:aspartic-type endopeptidase activity"/>
    <property type="evidence" value="ECO:0007669"/>
    <property type="project" value="InterPro"/>
</dbReference>
<keyword evidence="1" id="KW-1133">Transmembrane helix</keyword>
<name>A0A9D1WSW8_9FIRM</name>